<dbReference type="RefSeq" id="WP_147162384.1">
    <property type="nucleotide sequence ID" value="NZ_BJZO01000007.1"/>
</dbReference>
<dbReference type="OrthoDB" id="9786294at2"/>
<feature type="domain" description="J" evidence="3">
    <location>
        <begin position="145"/>
        <end position="202"/>
    </location>
</feature>
<dbReference type="InterPro" id="IPR036869">
    <property type="entry name" value="J_dom_sf"/>
</dbReference>
<dbReference type="SUPFAM" id="SSF46565">
    <property type="entry name" value="Chaperone J-domain"/>
    <property type="match status" value="1"/>
</dbReference>
<sequence>MTRADNTGWDRRRKRRPIPPLDSFGPQGAAKTRLCDHPGCTHEGLYRAPKSRDLREYYWFCLEHVQAYNKAWNYYDGLNETDIETMIRRATVWDRPTWPLGDRCAGVAERMHDPFTVFGPEGMAGEGPGQDSPRPRHREDGPRARAMRVMDLDEPLTLSALKTRYKTLVKRYHPDANGGDRDAEERFKMVTEAYHVLRAALGA</sequence>
<dbReference type="CDD" id="cd06257">
    <property type="entry name" value="DnaJ"/>
    <property type="match status" value="1"/>
</dbReference>
<dbReference type="PANTHER" id="PTHR44145:SF3">
    <property type="entry name" value="DNAJ HOMOLOG SUBFAMILY A MEMBER 3, MITOCHONDRIAL"/>
    <property type="match status" value="1"/>
</dbReference>
<keyword evidence="1" id="KW-0143">Chaperone</keyword>
<evidence type="ECO:0000313" key="5">
    <source>
        <dbReference type="Proteomes" id="UP000321567"/>
    </source>
</evidence>
<dbReference type="Gene3D" id="1.10.287.110">
    <property type="entry name" value="DnaJ domain"/>
    <property type="match status" value="1"/>
</dbReference>
<dbReference type="AlphaFoldDB" id="A0A512H4E8"/>
<dbReference type="InterPro" id="IPR001623">
    <property type="entry name" value="DnaJ_domain"/>
</dbReference>
<dbReference type="Proteomes" id="UP000321567">
    <property type="component" value="Unassembled WGS sequence"/>
</dbReference>
<organism evidence="4 5">
    <name type="scientific">Pararhodospirillum oryzae</name>
    <dbReference type="NCBI Taxonomy" id="478448"/>
    <lineage>
        <taxon>Bacteria</taxon>
        <taxon>Pseudomonadati</taxon>
        <taxon>Pseudomonadota</taxon>
        <taxon>Alphaproteobacteria</taxon>
        <taxon>Rhodospirillales</taxon>
        <taxon>Rhodospirillaceae</taxon>
        <taxon>Pararhodospirillum</taxon>
    </lineage>
</organism>
<evidence type="ECO:0000259" key="3">
    <source>
        <dbReference type="PROSITE" id="PS50076"/>
    </source>
</evidence>
<dbReference type="EMBL" id="BJZO01000007">
    <property type="protein sequence ID" value="GEO80322.1"/>
    <property type="molecule type" value="Genomic_DNA"/>
</dbReference>
<keyword evidence="5" id="KW-1185">Reference proteome</keyword>
<dbReference type="SMART" id="SM00271">
    <property type="entry name" value="DnaJ"/>
    <property type="match status" value="1"/>
</dbReference>
<proteinExistence type="predicted"/>
<dbReference type="PROSITE" id="PS50076">
    <property type="entry name" value="DNAJ_2"/>
    <property type="match status" value="1"/>
</dbReference>
<evidence type="ECO:0000256" key="2">
    <source>
        <dbReference type="SAM" id="MobiDB-lite"/>
    </source>
</evidence>
<dbReference type="PRINTS" id="PR00625">
    <property type="entry name" value="JDOMAIN"/>
</dbReference>
<gene>
    <name evidence="4" type="ORF">ROR02_04530</name>
</gene>
<comment type="caution">
    <text evidence="4">The sequence shown here is derived from an EMBL/GenBank/DDBJ whole genome shotgun (WGS) entry which is preliminary data.</text>
</comment>
<dbReference type="PANTHER" id="PTHR44145">
    <property type="entry name" value="DNAJ HOMOLOG SUBFAMILY A MEMBER 3, MITOCHONDRIAL"/>
    <property type="match status" value="1"/>
</dbReference>
<feature type="region of interest" description="Disordered" evidence="2">
    <location>
        <begin position="1"/>
        <end position="30"/>
    </location>
</feature>
<protein>
    <submittedName>
        <fullName evidence="4">Molecular chaperone DnaJ</fullName>
    </submittedName>
</protein>
<name>A0A512H4E8_9PROT</name>
<reference evidence="4 5" key="1">
    <citation type="submission" date="2019-07" db="EMBL/GenBank/DDBJ databases">
        <title>Whole genome shotgun sequence of Rhodospirillum oryzae NBRC 107573.</title>
        <authorList>
            <person name="Hosoyama A."/>
            <person name="Uohara A."/>
            <person name="Ohji S."/>
            <person name="Ichikawa N."/>
        </authorList>
    </citation>
    <scope>NUCLEOTIDE SEQUENCE [LARGE SCALE GENOMIC DNA]</scope>
    <source>
        <strain evidence="4 5">NBRC 107573</strain>
    </source>
</reference>
<evidence type="ECO:0000313" key="4">
    <source>
        <dbReference type="EMBL" id="GEO80322.1"/>
    </source>
</evidence>
<feature type="region of interest" description="Disordered" evidence="2">
    <location>
        <begin position="119"/>
        <end position="143"/>
    </location>
</feature>
<evidence type="ECO:0000256" key="1">
    <source>
        <dbReference type="ARBA" id="ARBA00023186"/>
    </source>
</evidence>
<dbReference type="InterPro" id="IPR051938">
    <property type="entry name" value="Apopto_cytoskel_mod"/>
</dbReference>
<feature type="compositionally biased region" description="Basic and acidic residues" evidence="2">
    <location>
        <begin position="133"/>
        <end position="143"/>
    </location>
</feature>
<dbReference type="Pfam" id="PF00226">
    <property type="entry name" value="DnaJ"/>
    <property type="match status" value="1"/>
</dbReference>
<accession>A0A512H4E8</accession>